<dbReference type="HOGENOM" id="CLU_2938675_0_0_0"/>
<dbReference type="Proteomes" id="UP000001025">
    <property type="component" value="Chromosome"/>
</dbReference>
<reference evidence="1 2" key="1">
    <citation type="journal article" date="2003" name="Proc. Natl. Acad. Sci. U.S.A.">
        <title>Complete genome sequence of the marine planctomycete Pirellula sp. strain 1.</title>
        <authorList>
            <person name="Gloeckner F.O."/>
            <person name="Kube M."/>
            <person name="Bauer M."/>
            <person name="Teeling H."/>
            <person name="Lombardot T."/>
            <person name="Ludwig W."/>
            <person name="Gade D."/>
            <person name="Beck A."/>
            <person name="Borzym K."/>
            <person name="Heitmann K."/>
            <person name="Rabus R."/>
            <person name="Schlesner H."/>
            <person name="Amann R."/>
            <person name="Reinhardt R."/>
        </authorList>
    </citation>
    <scope>NUCLEOTIDE SEQUENCE [LARGE SCALE GENOMIC DNA]</scope>
    <source>
        <strain evidence="2">DSM 10527 / NCIMB 13988 / SH1</strain>
    </source>
</reference>
<name>Q7UTG1_RHOBA</name>
<dbReference type="PATRIC" id="fig|243090.15.peg.1818"/>
<dbReference type="InParanoid" id="Q7UTG1"/>
<proteinExistence type="predicted"/>
<dbReference type="EnsemblBacteria" id="CAD73475">
    <property type="protein sequence ID" value="CAD73475"/>
    <property type="gene ID" value="RB3904"/>
</dbReference>
<gene>
    <name evidence="1" type="ordered locus">RB3904</name>
</gene>
<evidence type="ECO:0000313" key="2">
    <source>
        <dbReference type="Proteomes" id="UP000001025"/>
    </source>
</evidence>
<organism evidence="1 2">
    <name type="scientific">Rhodopirellula baltica (strain DSM 10527 / NCIMB 13988 / SH1)</name>
    <dbReference type="NCBI Taxonomy" id="243090"/>
    <lineage>
        <taxon>Bacteria</taxon>
        <taxon>Pseudomonadati</taxon>
        <taxon>Planctomycetota</taxon>
        <taxon>Planctomycetia</taxon>
        <taxon>Pirellulales</taxon>
        <taxon>Pirellulaceae</taxon>
        <taxon>Rhodopirellula</taxon>
    </lineage>
</organism>
<accession>Q7UTG1</accession>
<keyword evidence="2" id="KW-1185">Reference proteome</keyword>
<sequence>MSSPNGVFSQFPGKQGGSAKMGEFVDWGMCLPRTVPFSQFGSEWQSVPVATLLAVDRILR</sequence>
<evidence type="ECO:0000313" key="1">
    <source>
        <dbReference type="EMBL" id="CAD73475.1"/>
    </source>
</evidence>
<dbReference type="EMBL" id="BX294139">
    <property type="protein sequence ID" value="CAD73475.1"/>
    <property type="molecule type" value="Genomic_DNA"/>
</dbReference>
<dbReference type="STRING" id="243090.RB3904"/>
<dbReference type="KEGG" id="rba:RB3904"/>
<dbReference type="AlphaFoldDB" id="Q7UTG1"/>
<protein>
    <submittedName>
        <fullName evidence="1">Uncharacterized protein</fullName>
    </submittedName>
</protein>